<dbReference type="PANTHER" id="PTHR43747:SF4">
    <property type="entry name" value="FLAVIN-DEPENDENT TRYPTOPHAN HALOGENASE"/>
    <property type="match status" value="1"/>
</dbReference>
<dbReference type="AlphaFoldDB" id="A0A9X2I6N0"/>
<dbReference type="GO" id="GO:0004497">
    <property type="term" value="F:monooxygenase activity"/>
    <property type="evidence" value="ECO:0007669"/>
    <property type="project" value="InterPro"/>
</dbReference>
<dbReference type="SUPFAM" id="SSF51905">
    <property type="entry name" value="FAD/NAD(P)-binding domain"/>
    <property type="match status" value="1"/>
</dbReference>
<reference evidence="3" key="1">
    <citation type="submission" date="2022-05" db="EMBL/GenBank/DDBJ databases">
        <authorList>
            <person name="Sun H.-N."/>
        </authorList>
    </citation>
    <scope>NUCLEOTIDE SEQUENCE</scope>
    <source>
        <strain evidence="3">HB14</strain>
    </source>
</reference>
<evidence type="ECO:0000313" key="3">
    <source>
        <dbReference type="EMBL" id="MCP8900412.1"/>
    </source>
</evidence>
<dbReference type="InterPro" id="IPR036188">
    <property type="entry name" value="FAD/NAD-bd_sf"/>
</dbReference>
<feature type="binding site" evidence="2">
    <location>
        <position position="183"/>
    </location>
    <ligand>
        <name>FAD</name>
        <dbReference type="ChEBI" id="CHEBI:57692"/>
    </ligand>
</feature>
<evidence type="ECO:0000256" key="1">
    <source>
        <dbReference type="PIRSR" id="PIRSR011396-1"/>
    </source>
</evidence>
<protein>
    <submittedName>
        <fullName evidence="3">Tryptophan 7-halogenase</fullName>
    </submittedName>
</protein>
<dbReference type="PIRSF" id="PIRSF011396">
    <property type="entry name" value="Trp_halogenase"/>
    <property type="match status" value="1"/>
</dbReference>
<feature type="active site" evidence="1">
    <location>
        <position position="78"/>
    </location>
</feature>
<feature type="binding site" evidence="2">
    <location>
        <begin position="13"/>
        <end position="16"/>
    </location>
    <ligand>
        <name>FAD</name>
        <dbReference type="ChEBI" id="CHEBI:57692"/>
    </ligand>
</feature>
<feature type="binding site" evidence="2">
    <location>
        <position position="331"/>
    </location>
    <ligand>
        <name>FAD</name>
        <dbReference type="ChEBI" id="CHEBI:57692"/>
    </ligand>
</feature>
<sequence>MNTRIKNIVVLGGGTAGWMSAALLKKVLGGSVNITLVESDEIATVGVGEATIPPIQHVNRVLGINEAEFLRETNATMKLAIKFENWYRQGQGYFHTFSSPGQSSAFCQFHHYWLRAKRAGLGKDLWDYDLNYLALSAGKFAKLETRDPRLELPYAYHFDAGLYGAYLRKISQALGVKRIEGKVNHTTINQDTGAVEQLLLASGVAVSGDLFIDCSGFRALLLQQKLGVGFDDWSHWLPCDRAVAVPSERLAQTRPYTRAIAHHSGWQWQIPLQHRQGNGLVYSSRFSSDEQATQTLLQNLECQPVADPRVIHFRTGRARQQWHKNVIGVGLASGFLEPLESTSIHLVQSAIVRLLKYFPHTGIQADVVKQYNQESRIEYEQVRDFLILHYKLNRREDSEFWQQMARISIPESLQHKIDVFAAQGVLVRERNDIFAESSWLQLLLGQGVEPRDHHPLAGAMDEAQLANFMQQTEQLKREPITAMHFHDDFLQRFDQA</sequence>
<comment type="caution">
    <text evidence="3">The sequence shown here is derived from an EMBL/GenBank/DDBJ whole genome shotgun (WGS) entry which is preliminary data.</text>
</comment>
<feature type="binding site" evidence="2">
    <location>
        <position position="344"/>
    </location>
    <ligand>
        <name>FAD</name>
        <dbReference type="ChEBI" id="CHEBI:57692"/>
    </ligand>
</feature>
<keyword evidence="4" id="KW-1185">Reference proteome</keyword>
<dbReference type="Proteomes" id="UP001139319">
    <property type="component" value="Unassembled WGS sequence"/>
</dbReference>
<keyword evidence="2" id="KW-0547">Nucleotide-binding</keyword>
<reference evidence="3" key="2">
    <citation type="submission" date="2023-01" db="EMBL/GenBank/DDBJ databases">
        <title>Gilvimarinus xylanilyticus HB14 isolated from Caulerpa lentillifera aquaculture base in Hainan, China.</title>
        <authorList>
            <person name="Zhang Y.-J."/>
        </authorList>
    </citation>
    <scope>NUCLEOTIDE SEQUENCE</scope>
    <source>
        <strain evidence="3">HB14</strain>
    </source>
</reference>
<feature type="binding site" evidence="2">
    <location>
        <position position="78"/>
    </location>
    <ligand>
        <name>7-chloro-L-tryptophan</name>
        <dbReference type="ChEBI" id="CHEBI:58713"/>
    </ligand>
</feature>
<dbReference type="EMBL" id="JAMFTH010000005">
    <property type="protein sequence ID" value="MCP8900412.1"/>
    <property type="molecule type" value="Genomic_DNA"/>
</dbReference>
<name>A0A9X2I6N0_9GAMM</name>
<keyword evidence="2" id="KW-0274">FAD</keyword>
<dbReference type="GO" id="GO:0000166">
    <property type="term" value="F:nucleotide binding"/>
    <property type="evidence" value="ECO:0007669"/>
    <property type="project" value="UniProtKB-KW"/>
</dbReference>
<dbReference type="RefSeq" id="WP_253968705.1">
    <property type="nucleotide sequence ID" value="NZ_JAMFTH010000005.1"/>
</dbReference>
<keyword evidence="2" id="KW-0285">Flavoprotein</keyword>
<proteinExistence type="predicted"/>
<dbReference type="Pfam" id="PF04820">
    <property type="entry name" value="Trp_halogenase"/>
    <property type="match status" value="1"/>
</dbReference>
<gene>
    <name evidence="3" type="ORF">M6D89_13990</name>
</gene>
<organism evidence="3 4">
    <name type="scientific">Gilvimarinus xylanilyticus</name>
    <dbReference type="NCBI Taxonomy" id="2944139"/>
    <lineage>
        <taxon>Bacteria</taxon>
        <taxon>Pseudomonadati</taxon>
        <taxon>Pseudomonadota</taxon>
        <taxon>Gammaproteobacteria</taxon>
        <taxon>Cellvibrionales</taxon>
        <taxon>Cellvibrionaceae</taxon>
        <taxon>Gilvimarinus</taxon>
    </lineage>
</organism>
<dbReference type="Gene3D" id="3.50.50.60">
    <property type="entry name" value="FAD/NAD(P)-binding domain"/>
    <property type="match status" value="1"/>
</dbReference>
<dbReference type="PANTHER" id="PTHR43747">
    <property type="entry name" value="FAD-BINDING PROTEIN"/>
    <property type="match status" value="1"/>
</dbReference>
<evidence type="ECO:0000256" key="2">
    <source>
        <dbReference type="PIRSR" id="PIRSR011396-2"/>
    </source>
</evidence>
<dbReference type="InterPro" id="IPR006905">
    <property type="entry name" value="Flavin_halogenase"/>
</dbReference>
<dbReference type="InterPro" id="IPR033856">
    <property type="entry name" value="Trp_halogen"/>
</dbReference>
<feature type="binding site" evidence="2">
    <location>
        <position position="340"/>
    </location>
    <ligand>
        <name>L-tryptophan</name>
        <dbReference type="ChEBI" id="CHEBI:57912"/>
    </ligand>
</feature>
<dbReference type="InterPro" id="IPR050816">
    <property type="entry name" value="Flavin-dep_Halogenase_NPB"/>
</dbReference>
<accession>A0A9X2I6N0</accession>
<evidence type="ECO:0000313" key="4">
    <source>
        <dbReference type="Proteomes" id="UP001139319"/>
    </source>
</evidence>